<gene>
    <name evidence="2" type="ORF">EJA05_17185</name>
</gene>
<keyword evidence="1" id="KW-0812">Transmembrane</keyword>
<dbReference type="AlphaFoldDB" id="A0A3Q8U2U1"/>
<reference evidence="2 3" key="1">
    <citation type="submission" date="2018-12" db="EMBL/GenBank/DDBJ databases">
        <authorList>
            <person name="Li S."/>
            <person name="Yang R."/>
            <person name="Chen G."/>
            <person name="Zou L."/>
            <person name="Zhang C."/>
            <person name="Chen Y."/>
            <person name="Liu Z."/>
            <person name="Li Y."/>
            <person name="Yan Y."/>
            <person name="Huang M."/>
            <person name="Chen T."/>
        </authorList>
    </citation>
    <scope>NUCLEOTIDE SEQUENCE [LARGE SCALE GENOMIC DNA]</scope>
    <source>
        <strain evidence="2 3">1257</strain>
    </source>
</reference>
<dbReference type="KEGG" id="pory:EJA05_17185"/>
<evidence type="ECO:0000256" key="1">
    <source>
        <dbReference type="SAM" id="Phobius"/>
    </source>
</evidence>
<evidence type="ECO:0000313" key="3">
    <source>
        <dbReference type="Proteomes" id="UP000268230"/>
    </source>
</evidence>
<accession>A0A3Q8U2U1</accession>
<protein>
    <submittedName>
        <fullName evidence="2">Uncharacterized protein</fullName>
    </submittedName>
</protein>
<organism evidence="2 3">
    <name type="scientific">Pseudomonas entomophila</name>
    <dbReference type="NCBI Taxonomy" id="312306"/>
    <lineage>
        <taxon>Bacteria</taxon>
        <taxon>Pseudomonadati</taxon>
        <taxon>Pseudomonadota</taxon>
        <taxon>Gammaproteobacteria</taxon>
        <taxon>Pseudomonadales</taxon>
        <taxon>Pseudomonadaceae</taxon>
        <taxon>Pseudomonas</taxon>
    </lineage>
</organism>
<proteinExistence type="predicted"/>
<dbReference type="EMBL" id="CP034338">
    <property type="protein sequence ID" value="AZL69352.1"/>
    <property type="molecule type" value="Genomic_DNA"/>
</dbReference>
<sequence length="66" mass="7245">MHDALDSLLSAIGSIFEAIGNLCNALLNWPSFDKPRRVFTRGFVAFCVLVAVLELWFLNATFGQGA</sequence>
<feature type="transmembrane region" description="Helical" evidence="1">
    <location>
        <begin position="38"/>
        <end position="58"/>
    </location>
</feature>
<keyword evidence="1" id="KW-0472">Membrane</keyword>
<keyword evidence="1" id="KW-1133">Transmembrane helix</keyword>
<dbReference type="Proteomes" id="UP000268230">
    <property type="component" value="Chromosome"/>
</dbReference>
<evidence type="ECO:0000313" key="2">
    <source>
        <dbReference type="EMBL" id="AZL69352.1"/>
    </source>
</evidence>
<dbReference type="OrthoDB" id="6980330at2"/>
<name>A0A3Q8U2U1_9PSED</name>